<protein>
    <recommendedName>
        <fullName evidence="1">GmrSD restriction endonucleases N-terminal domain-containing protein</fullName>
    </recommendedName>
</protein>
<accession>X1UFF7</accession>
<dbReference type="PANTHER" id="PTHR39639:SF1">
    <property type="entry name" value="DUF262 DOMAIN-CONTAINING PROTEIN"/>
    <property type="match status" value="1"/>
</dbReference>
<evidence type="ECO:0000313" key="2">
    <source>
        <dbReference type="EMBL" id="GAJ16274.1"/>
    </source>
</evidence>
<proteinExistence type="predicted"/>
<feature type="domain" description="GmrSD restriction endonucleases N-terminal" evidence="1">
    <location>
        <begin position="1"/>
        <end position="55"/>
    </location>
</feature>
<dbReference type="PANTHER" id="PTHR39639">
    <property type="entry name" value="CHROMOSOME 16, WHOLE GENOME SHOTGUN SEQUENCE"/>
    <property type="match status" value="1"/>
</dbReference>
<dbReference type="EMBL" id="BARW01042608">
    <property type="protein sequence ID" value="GAJ16274.1"/>
    <property type="molecule type" value="Genomic_DNA"/>
</dbReference>
<sequence length="57" mass="6614">FQRRRVWSSKARSYLIDTILDGFPIPAVYIRQKINLKIAKSIREVVDGQQRIGAILD</sequence>
<organism evidence="2">
    <name type="scientific">marine sediment metagenome</name>
    <dbReference type="NCBI Taxonomy" id="412755"/>
    <lineage>
        <taxon>unclassified sequences</taxon>
        <taxon>metagenomes</taxon>
        <taxon>ecological metagenomes</taxon>
    </lineage>
</organism>
<dbReference type="AlphaFoldDB" id="X1UFF7"/>
<name>X1UFF7_9ZZZZ</name>
<evidence type="ECO:0000259" key="1">
    <source>
        <dbReference type="Pfam" id="PF03235"/>
    </source>
</evidence>
<feature type="non-terminal residue" evidence="2">
    <location>
        <position position="1"/>
    </location>
</feature>
<reference evidence="2" key="1">
    <citation type="journal article" date="2014" name="Front. Microbiol.">
        <title>High frequency of phylogenetically diverse reductive dehalogenase-homologous genes in deep subseafloor sedimentary metagenomes.</title>
        <authorList>
            <person name="Kawai M."/>
            <person name="Futagami T."/>
            <person name="Toyoda A."/>
            <person name="Takaki Y."/>
            <person name="Nishi S."/>
            <person name="Hori S."/>
            <person name="Arai W."/>
            <person name="Tsubouchi T."/>
            <person name="Morono Y."/>
            <person name="Uchiyama I."/>
            <person name="Ito T."/>
            <person name="Fujiyama A."/>
            <person name="Inagaki F."/>
            <person name="Takami H."/>
        </authorList>
    </citation>
    <scope>NUCLEOTIDE SEQUENCE</scope>
    <source>
        <strain evidence="2">Expedition CK06-06</strain>
    </source>
</reference>
<gene>
    <name evidence="2" type="ORF">S12H4_63030</name>
</gene>
<comment type="caution">
    <text evidence="2">The sequence shown here is derived from an EMBL/GenBank/DDBJ whole genome shotgun (WGS) entry which is preliminary data.</text>
</comment>
<dbReference type="InterPro" id="IPR004919">
    <property type="entry name" value="GmrSD_N"/>
</dbReference>
<dbReference type="Pfam" id="PF03235">
    <property type="entry name" value="GmrSD_N"/>
    <property type="match status" value="1"/>
</dbReference>